<feature type="non-terminal residue" evidence="2">
    <location>
        <position position="272"/>
    </location>
</feature>
<protein>
    <submittedName>
        <fullName evidence="2">Oxidoreductase, short-chain dehydrogenase/reductase family</fullName>
    </submittedName>
</protein>
<feature type="non-terminal residue" evidence="2">
    <location>
        <position position="1"/>
    </location>
</feature>
<accession>A0A6J4L2J1</accession>
<feature type="region of interest" description="Disordered" evidence="1">
    <location>
        <begin position="193"/>
        <end position="272"/>
    </location>
</feature>
<name>A0A6J4L2J1_9ACTN</name>
<feature type="compositionally biased region" description="Low complexity" evidence="1">
    <location>
        <begin position="263"/>
        <end position="272"/>
    </location>
</feature>
<dbReference type="AlphaFoldDB" id="A0A6J4L2J1"/>
<reference evidence="2" key="1">
    <citation type="submission" date="2020-02" db="EMBL/GenBank/DDBJ databases">
        <authorList>
            <person name="Meier V. D."/>
        </authorList>
    </citation>
    <scope>NUCLEOTIDE SEQUENCE</scope>
    <source>
        <strain evidence="2">AVDCRST_MAG29</strain>
    </source>
</reference>
<gene>
    <name evidence="2" type="ORF">AVDCRST_MAG29-332</name>
</gene>
<evidence type="ECO:0000313" key="2">
    <source>
        <dbReference type="EMBL" id="CAA9321248.1"/>
    </source>
</evidence>
<feature type="compositionally biased region" description="Basic residues" evidence="1">
    <location>
        <begin position="215"/>
        <end position="226"/>
    </location>
</feature>
<proteinExistence type="predicted"/>
<sequence>GDPQHRPRAGHRRSVGSRPGVDTAAGPSWLPRPGHRRRRGCPAGAERADRCGVPPAGRTKRRRLGGRPGLGATGVARARPARQQCGRRHRWTRRRRTAVGMAVGPRHQPARCRAWLRDLRADAQGPAQRTRGQHRLCRGAGAPAADGCLQRRQGRSGRTHRDAEPRARCLRRHHLGGVSQLLQKQPRHIADRFGSGRGLERAHADRGFHADGGRRRGRRAGRHRRSAVPDPARRYGARRLREQALRPTAVRPHDAAGGGRHGAQGAIRADGL</sequence>
<feature type="compositionally biased region" description="Basic and acidic residues" evidence="1">
    <location>
        <begin position="198"/>
        <end position="214"/>
    </location>
</feature>
<dbReference type="EMBL" id="CADCUG010000030">
    <property type="protein sequence ID" value="CAA9321248.1"/>
    <property type="molecule type" value="Genomic_DNA"/>
</dbReference>
<organism evidence="2">
    <name type="scientific">uncultured Nocardioidaceae bacterium</name>
    <dbReference type="NCBI Taxonomy" id="253824"/>
    <lineage>
        <taxon>Bacteria</taxon>
        <taxon>Bacillati</taxon>
        <taxon>Actinomycetota</taxon>
        <taxon>Actinomycetes</taxon>
        <taxon>Propionibacteriales</taxon>
        <taxon>Nocardioidaceae</taxon>
        <taxon>environmental samples</taxon>
    </lineage>
</organism>
<feature type="region of interest" description="Disordered" evidence="1">
    <location>
        <begin position="1"/>
        <end position="92"/>
    </location>
</feature>
<feature type="compositionally biased region" description="Basic residues" evidence="1">
    <location>
        <begin position="1"/>
        <end position="15"/>
    </location>
</feature>
<evidence type="ECO:0000256" key="1">
    <source>
        <dbReference type="SAM" id="MobiDB-lite"/>
    </source>
</evidence>